<sequence>MTSDDTFELYDLEVTVEGDEKDFVCRHHAGHAFRVEGEDLVFPEGGRFSMYALAALIPLLPAKERPTSPNDWMTTDALIACPDPNCGAKFRIRRTAKRILSHAECTVVPLGEKA</sequence>
<dbReference type="OrthoDB" id="1178194at2"/>
<proteinExistence type="predicted"/>
<evidence type="ECO:0000313" key="1">
    <source>
        <dbReference type="EMBL" id="EKB30571.1"/>
    </source>
</evidence>
<accession>K1JK39</accession>
<dbReference type="Proteomes" id="UP000005835">
    <property type="component" value="Unassembled WGS sequence"/>
</dbReference>
<dbReference type="STRING" id="742823.HMPREF9465_01817"/>
<organism evidence="1 2">
    <name type="scientific">Sutterella wadsworthensis 2_1_59BFAA</name>
    <dbReference type="NCBI Taxonomy" id="742823"/>
    <lineage>
        <taxon>Bacteria</taxon>
        <taxon>Pseudomonadati</taxon>
        <taxon>Pseudomonadota</taxon>
        <taxon>Betaproteobacteria</taxon>
        <taxon>Burkholderiales</taxon>
        <taxon>Sutterellaceae</taxon>
        <taxon>Sutterella</taxon>
    </lineage>
</organism>
<dbReference type="PATRIC" id="fig|742823.3.peg.1815"/>
<dbReference type="eggNOG" id="COG1142">
    <property type="taxonomic scope" value="Bacteria"/>
</dbReference>
<dbReference type="NCBIfam" id="TIGR04076">
    <property type="entry name" value="TIGR04076 family protein"/>
    <property type="match status" value="1"/>
</dbReference>
<reference evidence="1 2" key="1">
    <citation type="submission" date="2012-05" db="EMBL/GenBank/DDBJ databases">
        <title>The Genome Sequence of Sutterella wadsworthensis 2_1_59BFAA.</title>
        <authorList>
            <consortium name="The Broad Institute Genome Sequencing Platform"/>
            <person name="Earl A."/>
            <person name="Ward D."/>
            <person name="Feldgarden M."/>
            <person name="Gevers D."/>
            <person name="Daigneault M."/>
            <person name="Strauss J."/>
            <person name="Allen-Vercoe E."/>
            <person name="Walker B."/>
            <person name="Young S.K."/>
            <person name="Zeng Q."/>
            <person name="Gargeya S."/>
            <person name="Fitzgerald M."/>
            <person name="Haas B."/>
            <person name="Abouelleil A."/>
            <person name="Alvarado L."/>
            <person name="Arachchi H.M."/>
            <person name="Berlin A.M."/>
            <person name="Chapman S.B."/>
            <person name="Goldberg J."/>
            <person name="Griggs A."/>
            <person name="Gujja S."/>
            <person name="Hansen M."/>
            <person name="Howarth C."/>
            <person name="Imamovic A."/>
            <person name="Larimer J."/>
            <person name="McCowen C."/>
            <person name="Montmayeur A."/>
            <person name="Murphy C."/>
            <person name="Neiman D."/>
            <person name="Pearson M."/>
            <person name="Priest M."/>
            <person name="Roberts A."/>
            <person name="Saif S."/>
            <person name="Shea T."/>
            <person name="Sisk P."/>
            <person name="Sykes S."/>
            <person name="Wortman J."/>
            <person name="Nusbaum C."/>
            <person name="Birren B."/>
        </authorList>
    </citation>
    <scope>NUCLEOTIDE SEQUENCE [LARGE SCALE GENOMIC DNA]</scope>
    <source>
        <strain evidence="1 2">2_1_59BFAA</strain>
    </source>
</reference>
<keyword evidence="2" id="KW-1185">Reference proteome</keyword>
<dbReference type="InterPro" id="IPR023811">
    <property type="entry name" value="CHP04076"/>
</dbReference>
<gene>
    <name evidence="1" type="ORF">HMPREF9465_01817</name>
</gene>
<dbReference type="HOGENOM" id="CLU_146836_0_0_4"/>
<comment type="caution">
    <text evidence="1">The sequence shown here is derived from an EMBL/GenBank/DDBJ whole genome shotgun (WGS) entry which is preliminary data.</text>
</comment>
<name>K1JK39_9BURK</name>
<dbReference type="AlphaFoldDB" id="K1JK39"/>
<evidence type="ECO:0000313" key="2">
    <source>
        <dbReference type="Proteomes" id="UP000005835"/>
    </source>
</evidence>
<dbReference type="RefSeq" id="WP_005436294.1">
    <property type="nucleotide sequence ID" value="NZ_JH815519.1"/>
</dbReference>
<protein>
    <submittedName>
        <fullName evidence="1">TIGR04076 family protein</fullName>
    </submittedName>
</protein>
<dbReference type="EMBL" id="ADMG01000038">
    <property type="protein sequence ID" value="EKB30571.1"/>
    <property type="molecule type" value="Genomic_DNA"/>
</dbReference>